<dbReference type="Proteomes" id="UP000677228">
    <property type="component" value="Unassembled WGS sequence"/>
</dbReference>
<gene>
    <name evidence="5" type="ORF">OVA965_LOCUS26656</name>
    <name evidence="6" type="ORF">TMI583_LOCUS27393</name>
</gene>
<evidence type="ECO:0000256" key="3">
    <source>
        <dbReference type="ARBA" id="ARBA00037342"/>
    </source>
</evidence>
<organism evidence="6 7">
    <name type="scientific">Didymodactylos carnosus</name>
    <dbReference type="NCBI Taxonomy" id="1234261"/>
    <lineage>
        <taxon>Eukaryota</taxon>
        <taxon>Metazoa</taxon>
        <taxon>Spiralia</taxon>
        <taxon>Gnathifera</taxon>
        <taxon>Rotifera</taxon>
        <taxon>Eurotatoria</taxon>
        <taxon>Bdelloidea</taxon>
        <taxon>Philodinida</taxon>
        <taxon>Philodinidae</taxon>
        <taxon>Didymodactylos</taxon>
    </lineage>
</organism>
<evidence type="ECO:0000256" key="2">
    <source>
        <dbReference type="ARBA" id="ARBA00022490"/>
    </source>
</evidence>
<dbReference type="AlphaFoldDB" id="A0A8S2PRM9"/>
<sequence>MCIIMTSINDLNKPYIFNSTSIIRDNLPWTPEHIAVLLKKKKLPFRLGKRIIDSGIQFEKDCHHIQATVEDFIQWNNNNDQILVDNNEFSNYSNKDYFAYADYMHFRELFADDDSFLKLIDWSQIGLRRNSIDSTLWIGSQGAYTPCHFDTYGINFVLQVFGRKRWLLFSPKTAISKMQTRIPYEESSVYANINFVSTNRQIFESIKDVDTIEIILKPGDVLFIPKHWWHFVYSLDKTTISLNTWLEQPDDSVERTKEMISRYLISSIMTAHMYEPTQWLNHNEILTDNFTNLTILSNLLQQQQQQERDENDIHDPAEPPIKRCCVENVQIMPAHHIGQISLEEKPFCQTMHYQQCKNDESSKEEKQLLQEPDEFDFLKNIVRAVTSSDTIDFIYKKLIEQSSMHAKP</sequence>
<comment type="caution">
    <text evidence="6">The sequence shown here is derived from an EMBL/GenBank/DDBJ whole genome shotgun (WGS) entry which is preliminary data.</text>
</comment>
<dbReference type="GO" id="GO:0005737">
    <property type="term" value="C:cytoplasm"/>
    <property type="evidence" value="ECO:0007669"/>
    <property type="project" value="UniProtKB-SubCell"/>
</dbReference>
<evidence type="ECO:0000313" key="5">
    <source>
        <dbReference type="EMBL" id="CAF1259322.1"/>
    </source>
</evidence>
<dbReference type="PANTHER" id="PTHR12461">
    <property type="entry name" value="HYPOXIA-INDUCIBLE FACTOR 1 ALPHA INHIBITOR-RELATED"/>
    <property type="match status" value="1"/>
</dbReference>
<dbReference type="SUPFAM" id="SSF51197">
    <property type="entry name" value="Clavaminate synthase-like"/>
    <property type="match status" value="1"/>
</dbReference>
<dbReference type="InterPro" id="IPR003347">
    <property type="entry name" value="JmjC_dom"/>
</dbReference>
<evidence type="ECO:0000313" key="6">
    <source>
        <dbReference type="EMBL" id="CAF4066052.1"/>
    </source>
</evidence>
<dbReference type="SMART" id="SM00558">
    <property type="entry name" value="JmjC"/>
    <property type="match status" value="1"/>
</dbReference>
<accession>A0A8S2PRM9</accession>
<dbReference type="EMBL" id="CAJOBA010038742">
    <property type="protein sequence ID" value="CAF4066052.1"/>
    <property type="molecule type" value="Genomic_DNA"/>
</dbReference>
<dbReference type="PANTHER" id="PTHR12461:SF43">
    <property type="entry name" value="HSPB1-ASSOCIATED PROTEIN 1"/>
    <property type="match status" value="1"/>
</dbReference>
<name>A0A8S2PRM9_9BILA</name>
<dbReference type="PROSITE" id="PS51184">
    <property type="entry name" value="JMJC"/>
    <property type="match status" value="1"/>
</dbReference>
<feature type="domain" description="JmjC" evidence="4">
    <location>
        <begin position="96"/>
        <end position="263"/>
    </location>
</feature>
<comment type="subcellular location">
    <subcellularLocation>
        <location evidence="1">Cytoplasm</location>
    </subcellularLocation>
</comment>
<comment type="function">
    <text evidence="3">May play a role in cellular stress response.</text>
</comment>
<evidence type="ECO:0000259" key="4">
    <source>
        <dbReference type="PROSITE" id="PS51184"/>
    </source>
</evidence>
<reference evidence="6" key="1">
    <citation type="submission" date="2021-02" db="EMBL/GenBank/DDBJ databases">
        <authorList>
            <person name="Nowell W R."/>
        </authorList>
    </citation>
    <scope>NUCLEOTIDE SEQUENCE</scope>
</reference>
<protein>
    <recommendedName>
        <fullName evidence="4">JmjC domain-containing protein</fullName>
    </recommendedName>
</protein>
<dbReference type="InterPro" id="IPR041667">
    <property type="entry name" value="Cupin_8"/>
</dbReference>
<dbReference type="Pfam" id="PF13621">
    <property type="entry name" value="Cupin_8"/>
    <property type="match status" value="1"/>
</dbReference>
<dbReference type="Proteomes" id="UP000682733">
    <property type="component" value="Unassembled WGS sequence"/>
</dbReference>
<evidence type="ECO:0000313" key="7">
    <source>
        <dbReference type="Proteomes" id="UP000682733"/>
    </source>
</evidence>
<proteinExistence type="predicted"/>
<dbReference type="EMBL" id="CAJNOK010017189">
    <property type="protein sequence ID" value="CAF1259322.1"/>
    <property type="molecule type" value="Genomic_DNA"/>
</dbReference>
<evidence type="ECO:0000256" key="1">
    <source>
        <dbReference type="ARBA" id="ARBA00004496"/>
    </source>
</evidence>
<dbReference type="Gene3D" id="2.60.120.650">
    <property type="entry name" value="Cupin"/>
    <property type="match status" value="1"/>
</dbReference>
<keyword evidence="2" id="KW-0963">Cytoplasm</keyword>